<protein>
    <submittedName>
        <fullName evidence="3">Type IV conjugative transfer system protein TraI</fullName>
    </submittedName>
</protein>
<comment type="caution">
    <text evidence="3">The sequence shown here is derived from an EMBL/GenBank/DDBJ whole genome shotgun (WGS) entry which is preliminary data.</text>
</comment>
<dbReference type="SUPFAM" id="SSF109604">
    <property type="entry name" value="HD-domain/PDEase-like"/>
    <property type="match status" value="1"/>
</dbReference>
<evidence type="ECO:0000313" key="3">
    <source>
        <dbReference type="EMBL" id="KGD63423.1"/>
    </source>
</evidence>
<feature type="region of interest" description="Disordered" evidence="1">
    <location>
        <begin position="451"/>
        <end position="491"/>
    </location>
</feature>
<name>A0A095TLU1_9GAMM</name>
<feature type="compositionally biased region" description="Low complexity" evidence="1">
    <location>
        <begin position="530"/>
        <end position="552"/>
    </location>
</feature>
<dbReference type="STRING" id="1177154.Y5S_03409"/>
<evidence type="ECO:0000256" key="1">
    <source>
        <dbReference type="SAM" id="MobiDB-lite"/>
    </source>
</evidence>
<dbReference type="Gene3D" id="1.10.3210.40">
    <property type="match status" value="1"/>
</dbReference>
<feature type="compositionally biased region" description="Low complexity" evidence="1">
    <location>
        <begin position="659"/>
        <end position="670"/>
    </location>
</feature>
<feature type="compositionally biased region" description="Basic residues" evidence="1">
    <location>
        <begin position="811"/>
        <end position="824"/>
    </location>
</feature>
<dbReference type="EMBL" id="ARXV01000018">
    <property type="protein sequence ID" value="KGD63423.1"/>
    <property type="molecule type" value="Genomic_DNA"/>
</dbReference>
<evidence type="ECO:0000313" key="4">
    <source>
        <dbReference type="Proteomes" id="UP000029444"/>
    </source>
</evidence>
<feature type="region of interest" description="Disordered" evidence="1">
    <location>
        <begin position="523"/>
        <end position="610"/>
    </location>
</feature>
<dbReference type="InterPro" id="IPR011119">
    <property type="entry name" value="Unchr_helicase_relaxase_TraI"/>
</dbReference>
<feature type="compositionally biased region" description="Basic and acidic residues" evidence="1">
    <location>
        <begin position="884"/>
        <end position="894"/>
    </location>
</feature>
<dbReference type="Pfam" id="PF07514">
    <property type="entry name" value="TraI_2"/>
    <property type="match status" value="1"/>
</dbReference>
<feature type="compositionally biased region" description="Basic and acidic residues" evidence="1">
    <location>
        <begin position="671"/>
        <end position="686"/>
    </location>
</feature>
<proteinExistence type="predicted"/>
<sequence length="1007" mass="108796">MDRNAVQGRFQNLGGLAIPKITWFGLVRMLSTLKGIFGRTAPTEQKKGALAVVDEYDEEIPRYPPFAKGLPVAPIDKVVATQDELVERIRNALGFNREQHQELILPVIHRYAEFVHLLPASEAHHHRGAGGLFRHGLEVAFWAAQASEAVIFSMEGSPRERRNNEPRWRLASCFSGLLHDVGKPLSDVSVTDKDGSVTWNPYANTLYGWAAHHKIDRYFLRWRDNRHKRHEQFSLLTIERIIPPNVLQYLSEAGPEILEAMLEAIAGTSTNQPVTKLMLKADQESVARDLKQSRLDVDEFSYGVPVERYVFDAIRRLVKTGKWKVNEAGARVWHLHQGVFITWRQLGDLYELISKDKIPGIPRDPDTLADILIERGFAIPNKVPGSNGESAHYRYWEVCPDVLQEGRPAGSVKLLGLRLESHELVFTTEPPAPVKAVIVGEREEPEIHFADLDGDTEGQQSASESADPDGDGEESGGEVQSGESRPSGLEDAYEVAASVPEIGADGANPLDGLMGGADGMDFPFDAFGMDQPAQDAPAAPAAPEEGSPASSQGDEMPPVVDEIPGSVPEDNSEPPFMDEPSFMDAPPMDPNSMMGSPEPPSPTGKPMPAMADMFASTDETALDVSSLFPGQSPKGTGGGNSAKAAKKNGSPKPAEKGKAAPLKAAVQPAADGDKAPSPKVEKKQARAKLDAALRGLPSNVQKILEQAIFPVLSGEKLLGDVLCMFQGQAAILYPEGADALGGASEVLSSLWDAGAVAGDPVMPGKKIQTFKGMKGLVLAPGISSLVVDALNEAESSMEGIQDVLLGGAGGRKNKKAPKAGKKKPTSSEQGNRKAGGHDAQSSAAKQPEKKVHTEKAQTESVQPKQNSTPVRRPEKSVTPPPSRPEPKPAKKEVDIPEIEENTLLPKGRGQMTADFDDIKPKTMTVEAAIAQLKEMILKREGRWITSAVTKEGGFLVTSGKSLDIIAGEFADLSKHNLRGHLKRGQADPPMMYKQGKLYLVLKENNEA</sequence>
<evidence type="ECO:0000259" key="2">
    <source>
        <dbReference type="Pfam" id="PF07514"/>
    </source>
</evidence>
<dbReference type="NCBIfam" id="NF041494">
    <property type="entry name" value="MobH"/>
    <property type="match status" value="1"/>
</dbReference>
<feature type="region of interest" description="Disordered" evidence="1">
    <location>
        <begin position="625"/>
        <end position="686"/>
    </location>
</feature>
<dbReference type="Proteomes" id="UP000029444">
    <property type="component" value="Unassembled WGS sequence"/>
</dbReference>
<feature type="compositionally biased region" description="Acidic residues" evidence="1">
    <location>
        <begin position="466"/>
        <end position="476"/>
    </location>
</feature>
<feature type="compositionally biased region" description="Basic and acidic residues" evidence="1">
    <location>
        <begin position="846"/>
        <end position="857"/>
    </location>
</feature>
<reference evidence="3 4" key="1">
    <citation type="submission" date="2012-09" db="EMBL/GenBank/DDBJ databases">
        <title>Genome Sequence of alkane-degrading Bacterium Alcanivorax sp. 19-m-6.</title>
        <authorList>
            <person name="Lai Q."/>
            <person name="Shao Z."/>
        </authorList>
    </citation>
    <scope>NUCLEOTIDE SEQUENCE [LARGE SCALE GENOMIC DNA]</scope>
    <source>
        <strain evidence="3 4">19-m-6</strain>
    </source>
</reference>
<organism evidence="3 4">
    <name type="scientific">Alcanivorax nanhaiticus</name>
    <dbReference type="NCBI Taxonomy" id="1177154"/>
    <lineage>
        <taxon>Bacteria</taxon>
        <taxon>Pseudomonadati</taxon>
        <taxon>Pseudomonadota</taxon>
        <taxon>Gammaproteobacteria</taxon>
        <taxon>Oceanospirillales</taxon>
        <taxon>Alcanivoracaceae</taxon>
        <taxon>Alcanivorax</taxon>
    </lineage>
</organism>
<dbReference type="PATRIC" id="fig|1177154.3.peg.3418"/>
<feature type="region of interest" description="Disordered" evidence="1">
    <location>
        <begin position="804"/>
        <end position="900"/>
    </location>
</feature>
<keyword evidence="4" id="KW-1185">Reference proteome</keyword>
<dbReference type="AlphaFoldDB" id="A0A095TLU1"/>
<feature type="compositionally biased region" description="Polar residues" evidence="1">
    <location>
        <begin position="858"/>
        <end position="869"/>
    </location>
</feature>
<gene>
    <name evidence="3" type="ORF">Y5S_03409</name>
</gene>
<dbReference type="eggNOG" id="COG3481">
    <property type="taxonomic scope" value="Bacteria"/>
</dbReference>
<accession>A0A095TLU1</accession>
<feature type="domain" description="Uncharacterised" evidence="2">
    <location>
        <begin position="76"/>
        <end position="380"/>
    </location>
</feature>